<dbReference type="Gene3D" id="3.50.50.60">
    <property type="entry name" value="FAD/NAD(P)-binding domain"/>
    <property type="match status" value="2"/>
</dbReference>
<reference evidence="7" key="1">
    <citation type="submission" date="2017-02" db="EMBL/GenBank/DDBJ databases">
        <authorList>
            <person name="Tafer H."/>
            <person name="Lopandic K."/>
        </authorList>
    </citation>
    <scope>NUCLEOTIDE SEQUENCE [LARGE SCALE GENOMIC DNA]</scope>
    <source>
        <strain evidence="7">CBS 366.77</strain>
    </source>
</reference>
<dbReference type="PANTHER" id="PTHR42877:SF8">
    <property type="entry name" value="MONOOXYGENASE"/>
    <property type="match status" value="1"/>
</dbReference>
<protein>
    <submittedName>
        <fullName evidence="6">Flavin-binding monooxygenase</fullName>
    </submittedName>
</protein>
<evidence type="ECO:0000256" key="1">
    <source>
        <dbReference type="ARBA" id="ARBA00001974"/>
    </source>
</evidence>
<accession>A0A3A2ZMU9</accession>
<dbReference type="InterPro" id="IPR051209">
    <property type="entry name" value="FAD-bind_Monooxygenase_sf"/>
</dbReference>
<comment type="cofactor">
    <cofactor evidence="1">
        <name>FAD</name>
        <dbReference type="ChEBI" id="CHEBI:57692"/>
    </cofactor>
</comment>
<dbReference type="GO" id="GO:0004499">
    <property type="term" value="F:N,N-dimethylaniline monooxygenase activity"/>
    <property type="evidence" value="ECO:0007669"/>
    <property type="project" value="InterPro"/>
</dbReference>
<dbReference type="AlphaFoldDB" id="A0A3A2ZMU9"/>
<dbReference type="Pfam" id="PF00743">
    <property type="entry name" value="FMO-like"/>
    <property type="match status" value="1"/>
</dbReference>
<dbReference type="PANTHER" id="PTHR42877">
    <property type="entry name" value="L-ORNITHINE N(5)-MONOOXYGENASE-RELATED"/>
    <property type="match status" value="1"/>
</dbReference>
<keyword evidence="5" id="KW-0560">Oxidoreductase</keyword>
<evidence type="ECO:0000256" key="2">
    <source>
        <dbReference type="ARBA" id="ARBA00010139"/>
    </source>
</evidence>
<dbReference type="SUPFAM" id="SSF51905">
    <property type="entry name" value="FAD/NAD(P)-binding domain"/>
    <property type="match status" value="2"/>
</dbReference>
<dbReference type="InterPro" id="IPR020946">
    <property type="entry name" value="Flavin_mOase-like"/>
</dbReference>
<proteinExistence type="inferred from homology"/>
<comment type="caution">
    <text evidence="6">The sequence shown here is derived from an EMBL/GenBank/DDBJ whole genome shotgun (WGS) entry which is preliminary data.</text>
</comment>
<evidence type="ECO:0000256" key="4">
    <source>
        <dbReference type="ARBA" id="ARBA00022827"/>
    </source>
</evidence>
<evidence type="ECO:0000256" key="3">
    <source>
        <dbReference type="ARBA" id="ARBA00022630"/>
    </source>
</evidence>
<dbReference type="EMBL" id="MVGC01000552">
    <property type="protein sequence ID" value="RJE18441.1"/>
    <property type="molecule type" value="Genomic_DNA"/>
</dbReference>
<evidence type="ECO:0000256" key="5">
    <source>
        <dbReference type="ARBA" id="ARBA00023002"/>
    </source>
</evidence>
<dbReference type="GO" id="GO:0050661">
    <property type="term" value="F:NADP binding"/>
    <property type="evidence" value="ECO:0007669"/>
    <property type="project" value="InterPro"/>
</dbReference>
<dbReference type="GO" id="GO:0050660">
    <property type="term" value="F:flavin adenine dinucleotide binding"/>
    <property type="evidence" value="ECO:0007669"/>
    <property type="project" value="InterPro"/>
</dbReference>
<keyword evidence="6" id="KW-0503">Monooxygenase</keyword>
<evidence type="ECO:0000313" key="6">
    <source>
        <dbReference type="EMBL" id="RJE18441.1"/>
    </source>
</evidence>
<dbReference type="Proteomes" id="UP000266188">
    <property type="component" value="Unassembled WGS sequence"/>
</dbReference>
<comment type="similarity">
    <text evidence="2">Belongs to the FAD-binding monooxygenase family.</text>
</comment>
<dbReference type="OrthoDB" id="74360at2759"/>
<gene>
    <name evidence="6" type="ORF">PHISCL_09223</name>
</gene>
<name>A0A3A2ZMU9_9EURO</name>
<keyword evidence="3" id="KW-0285">Flavoprotein</keyword>
<organism evidence="6 7">
    <name type="scientific">Aspergillus sclerotialis</name>
    <dbReference type="NCBI Taxonomy" id="2070753"/>
    <lineage>
        <taxon>Eukaryota</taxon>
        <taxon>Fungi</taxon>
        <taxon>Dikarya</taxon>
        <taxon>Ascomycota</taxon>
        <taxon>Pezizomycotina</taxon>
        <taxon>Eurotiomycetes</taxon>
        <taxon>Eurotiomycetidae</taxon>
        <taxon>Eurotiales</taxon>
        <taxon>Aspergillaceae</taxon>
        <taxon>Aspergillus</taxon>
        <taxon>Aspergillus subgen. Polypaecilum</taxon>
    </lineage>
</organism>
<dbReference type="InterPro" id="IPR036188">
    <property type="entry name" value="FAD/NAD-bd_sf"/>
</dbReference>
<keyword evidence="4" id="KW-0274">FAD</keyword>
<evidence type="ECO:0000313" key="7">
    <source>
        <dbReference type="Proteomes" id="UP000266188"/>
    </source>
</evidence>
<sequence length="529" mass="60914">MKTSFTDFTLDVFEKNADIGGTWFENRYPGCACDVPSHIYTYSFEPKWDWSANYPSSREICEYFSNFADKYGLRGYIKLRHKIVGARWDDDSSEWIIEVLDPHGNIFEKRSDFFISAAGILNSWRWPDIRGLNSFQGHVLHTANWEESVDLIGKRVGLIGNGSSAIQVLPSIQPVTEHVTTFNRNPTWISTPWGEEYRTYSEEEKREFRDKPGALLKLRRDTERGLLVFFPLLLRESQAQKDAVQSVMDEMKRKINDDDLAQKLIPDYPVGCRRLSPGPNYLESLTKSNVTTFYGGIKEVTPTGCVTDDDQEHHFDVLICATGFDTSYRPQFPIVGRNEVDLRREWKDEPRSYLGLAAHGFPNFFMLLGPNNPIGNGPLLICMELTASYIATLMNRWQKQNIRSFDPKKEAVDDFMEQKDLFMQKAVWSSNCKSWYKSGPTGKVTAVWPGSSHHYMETVAQPRYEDYEITYTTTNRFAYLGNGFSQMELNPNLDPVHYIREMDDGRSMFPELMSTFNVKDIGDKLKNVS</sequence>
<keyword evidence="7" id="KW-1185">Reference proteome</keyword>